<reference evidence="2 3" key="1">
    <citation type="journal article" date="2013" name="BMC Genomics">
        <title>Reconstruction of the lipid metabolism for the microalga Monoraphidium neglectum from its genome sequence reveals characteristics suitable for biofuel production.</title>
        <authorList>
            <person name="Bogen C."/>
            <person name="Al-Dilaimi A."/>
            <person name="Albersmeier A."/>
            <person name="Wichmann J."/>
            <person name="Grundmann M."/>
            <person name="Rupp O."/>
            <person name="Lauersen K.J."/>
            <person name="Blifernez-Klassen O."/>
            <person name="Kalinowski J."/>
            <person name="Goesmann A."/>
            <person name="Mussgnug J.H."/>
            <person name="Kruse O."/>
        </authorList>
    </citation>
    <scope>NUCLEOTIDE SEQUENCE [LARGE SCALE GENOMIC DNA]</scope>
    <source>
        <strain evidence="2 3">SAG 48.87</strain>
    </source>
</reference>
<dbReference type="RefSeq" id="XP_013899073.1">
    <property type="nucleotide sequence ID" value="XM_014043619.1"/>
</dbReference>
<protein>
    <submittedName>
        <fullName evidence="2">Uncharacterized protein</fullName>
    </submittedName>
</protein>
<accession>A0A0D2KXS1</accession>
<dbReference type="GeneID" id="25740784"/>
<dbReference type="KEGG" id="mng:MNEG_7908"/>
<dbReference type="EMBL" id="KK101665">
    <property type="protein sequence ID" value="KIZ00054.1"/>
    <property type="molecule type" value="Genomic_DNA"/>
</dbReference>
<dbReference type="AlphaFoldDB" id="A0A0D2KXS1"/>
<keyword evidence="1" id="KW-0732">Signal</keyword>
<gene>
    <name evidence="2" type="ORF">MNEG_7908</name>
</gene>
<feature type="chain" id="PRO_5002263286" evidence="1">
    <location>
        <begin position="20"/>
        <end position="458"/>
    </location>
</feature>
<name>A0A0D2KXS1_9CHLO</name>
<evidence type="ECO:0000313" key="2">
    <source>
        <dbReference type="EMBL" id="KIZ00054.1"/>
    </source>
</evidence>
<dbReference type="OrthoDB" id="534236at2759"/>
<feature type="signal peptide" evidence="1">
    <location>
        <begin position="1"/>
        <end position="19"/>
    </location>
</feature>
<dbReference type="Proteomes" id="UP000054498">
    <property type="component" value="Unassembled WGS sequence"/>
</dbReference>
<evidence type="ECO:0000313" key="3">
    <source>
        <dbReference type="Proteomes" id="UP000054498"/>
    </source>
</evidence>
<evidence type="ECO:0000256" key="1">
    <source>
        <dbReference type="SAM" id="SignalP"/>
    </source>
</evidence>
<keyword evidence="3" id="KW-1185">Reference proteome</keyword>
<sequence length="458" mass="49977">MRLAAFAVVAALLVGSAAAWGGYTQPAFPIPKRNVTVKTLNNNLINQGTIRGFSSLPGKLVRGEFVVKAPGKATPKVEVKDVGCLNTKIPAPLNWGPLWCAGREAKVHQWVDEVGSIHRTVDIPAQPNVTANMVFWLFSPMYPQYLEFEGKMWFWYHLWHPLDHIMASNMIAPSTANIGTLGLYTLIHEHYRNLPGQENLTEFETDTWFHVEDLVSNFLKKRIVITVNTAGLQAWTLTVNFKDTPQGLKIDNELIMGAAPVGYDPEDPSKGAPAEAAVIVNENLVKKTFDDYAPGGNVPGSEFTRSLNAITRHVVEEFSMFRFFLPQVWHRFPHLQGMFAVGDAIGSFVPRLNYGPFMTSKAPNVIGLTELMMPFNRTALTSVAGIKKVASAIPGALATGLTLNANSQIAGLTKSANTAIAAVNTFDPNTIVKTAVKLAIPSAVGEYSRKGDSASRFG</sequence>
<organism evidence="2 3">
    <name type="scientific">Monoraphidium neglectum</name>
    <dbReference type="NCBI Taxonomy" id="145388"/>
    <lineage>
        <taxon>Eukaryota</taxon>
        <taxon>Viridiplantae</taxon>
        <taxon>Chlorophyta</taxon>
        <taxon>core chlorophytes</taxon>
        <taxon>Chlorophyceae</taxon>
        <taxon>CS clade</taxon>
        <taxon>Sphaeropleales</taxon>
        <taxon>Selenastraceae</taxon>
        <taxon>Monoraphidium</taxon>
    </lineage>
</organism>
<proteinExistence type="predicted"/>